<accession>M7SQW7</accession>
<dbReference type="OrthoDB" id="4765895at2759"/>
<dbReference type="KEGG" id="ela:UCREL1_6120"/>
<reference evidence="3" key="1">
    <citation type="journal article" date="2013" name="Genome Announc.">
        <title>Draft genome sequence of the grapevine dieback fungus Eutypa lata UCR-EL1.</title>
        <authorList>
            <person name="Blanco-Ulate B."/>
            <person name="Rolshausen P.E."/>
            <person name="Cantu D."/>
        </authorList>
    </citation>
    <scope>NUCLEOTIDE SEQUENCE [LARGE SCALE GENOMIC DNA]</scope>
    <source>
        <strain evidence="3">UCR-EL1</strain>
    </source>
</reference>
<keyword evidence="3" id="KW-1185">Reference proteome</keyword>
<dbReference type="EMBL" id="KB706560">
    <property type="protein sequence ID" value="EMR66893.1"/>
    <property type="molecule type" value="Genomic_DNA"/>
</dbReference>
<gene>
    <name evidence="2" type="ORF">UCREL1_6120</name>
</gene>
<feature type="compositionally biased region" description="Polar residues" evidence="1">
    <location>
        <begin position="97"/>
        <end position="127"/>
    </location>
</feature>
<name>M7SQW7_EUTLA</name>
<dbReference type="Proteomes" id="UP000012174">
    <property type="component" value="Unassembled WGS sequence"/>
</dbReference>
<dbReference type="HOGENOM" id="CLU_662271_0_0_1"/>
<evidence type="ECO:0000313" key="2">
    <source>
        <dbReference type="EMBL" id="EMR66893.1"/>
    </source>
</evidence>
<evidence type="ECO:0000256" key="1">
    <source>
        <dbReference type="SAM" id="MobiDB-lite"/>
    </source>
</evidence>
<sequence>MGDVQKILENLKDQVTDWTLRVQQSETSFEMLRAKIGDPLVTTWQEDMRGMIMKEMDPLVKRIEKLEDSRVDDHHLCDPSKGIFKSPTTRLLDKVSTHQSTLDGKSQKFSSTTYKKQGQAETSTSKQLHPPDIEGAGVQLDLLSNFGISSAETFWRPPALSNAGLKKLLQKVDFRKVEHLRALNTLDDCSILRDCVLFCNSQGGGPFQIDYILRTGTTSTYIQDPIATTRDQETRFNDRGLGGLRVHHLNISYSSEDPNEERKFKEWKRENAPPKYIYDMGQLFLRRRGRDRCELYPSQYNLVADITKPRKPVWLVMRPEYIPIVRIQHNKERTSEIPFSRLLNGVGIAKIADSLGELNFCQPPFCKESVLVYLKAEKLVASTGFEALLTLQFPTPNIDHMEAKVMAGWEGFYTP</sequence>
<organism evidence="2 3">
    <name type="scientific">Eutypa lata (strain UCR-EL1)</name>
    <name type="common">Grapevine dieback disease fungus</name>
    <name type="synonym">Eutypa armeniacae</name>
    <dbReference type="NCBI Taxonomy" id="1287681"/>
    <lineage>
        <taxon>Eukaryota</taxon>
        <taxon>Fungi</taxon>
        <taxon>Dikarya</taxon>
        <taxon>Ascomycota</taxon>
        <taxon>Pezizomycotina</taxon>
        <taxon>Sordariomycetes</taxon>
        <taxon>Xylariomycetidae</taxon>
        <taxon>Xylariales</taxon>
        <taxon>Diatrypaceae</taxon>
        <taxon>Eutypa</taxon>
    </lineage>
</organism>
<protein>
    <submittedName>
        <fullName evidence="2">Uncharacterized protein</fullName>
    </submittedName>
</protein>
<proteinExistence type="predicted"/>
<evidence type="ECO:0000313" key="3">
    <source>
        <dbReference type="Proteomes" id="UP000012174"/>
    </source>
</evidence>
<dbReference type="AlphaFoldDB" id="M7SQW7"/>
<feature type="region of interest" description="Disordered" evidence="1">
    <location>
        <begin position="95"/>
        <end position="131"/>
    </location>
</feature>